<comment type="caution">
    <text evidence="3">The sequence shown here is derived from an EMBL/GenBank/DDBJ whole genome shotgun (WGS) entry which is preliminary data.</text>
</comment>
<dbReference type="InterPro" id="IPR017938">
    <property type="entry name" value="Riboflavin_synthase-like_b-brl"/>
</dbReference>
<keyword evidence="4" id="KW-1185">Reference proteome</keyword>
<dbReference type="CDD" id="cd06193">
    <property type="entry name" value="siderophore_interacting"/>
    <property type="match status" value="1"/>
</dbReference>
<sequence length="319" mass="33013">MPSFTASPNVLFDTRVCAVRRLSPGFVRLTLTGPRLGLFGPYGLDQRIKILVPEGPVPDVLDATADGDGLLTEAEWRSRWRSLPVGERPLLRSYTVAGVRPDDREVDIDFYLHSAPGPASALAASALGGERVLLSGPDVRRGRPDHGIQWRPGPAKRVLIAGDEAAFPAIRAVLASLGPSVRADVVVEAADPADVSVAGVDAVAGVAGERHGATVVLRTPDSGHGGPLADAVAAWAREHAPGTAALGSGFYAWTAAESTRVARIRDLLRGAGIAPDRIHAQGYWNARGRTGERRAPAAAAGPGAVDSGAPRPVGSGSGA</sequence>
<dbReference type="RefSeq" id="WP_270687279.1">
    <property type="nucleotide sequence ID" value="NZ_JAQFWQ010000055.1"/>
</dbReference>
<dbReference type="EMBL" id="JAQFWQ010000055">
    <property type="protein sequence ID" value="MDA2812658.1"/>
    <property type="molecule type" value="Genomic_DNA"/>
</dbReference>
<dbReference type="InterPro" id="IPR017927">
    <property type="entry name" value="FAD-bd_FR_type"/>
</dbReference>
<evidence type="ECO:0000259" key="2">
    <source>
        <dbReference type="PROSITE" id="PS51384"/>
    </source>
</evidence>
<dbReference type="Proteomes" id="UP001527866">
    <property type="component" value="Unassembled WGS sequence"/>
</dbReference>
<feature type="region of interest" description="Disordered" evidence="1">
    <location>
        <begin position="287"/>
        <end position="319"/>
    </location>
</feature>
<gene>
    <name evidence="3" type="ORF">O4J56_18585</name>
</gene>
<dbReference type="Pfam" id="PF08021">
    <property type="entry name" value="FAD_binding_9"/>
    <property type="match status" value="1"/>
</dbReference>
<name>A0ABT4U6S2_9ACTN</name>
<accession>A0ABT4U6S2</accession>
<dbReference type="InterPro" id="IPR013113">
    <property type="entry name" value="SIP_FAD-bd"/>
</dbReference>
<dbReference type="InterPro" id="IPR007037">
    <property type="entry name" value="SIP_rossman_dom"/>
</dbReference>
<reference evidence="3 4" key="1">
    <citation type="submission" date="2023-01" db="EMBL/GenBank/DDBJ databases">
        <title>Draft genome sequence of Nocardiopsis sp. RSe5-2 isolated from halophytes.</title>
        <authorList>
            <person name="Duangmal K."/>
            <person name="Chantavorakit T."/>
        </authorList>
    </citation>
    <scope>NUCLEOTIDE SEQUENCE [LARGE SCALE GENOMIC DNA]</scope>
    <source>
        <strain evidence="3 4">RSe5-2</strain>
    </source>
</reference>
<dbReference type="InterPro" id="IPR039261">
    <property type="entry name" value="FNR_nucleotide-bd"/>
</dbReference>
<dbReference type="Gene3D" id="3.40.50.80">
    <property type="entry name" value="Nucleotide-binding domain of ferredoxin-NADP reductase (FNR) module"/>
    <property type="match status" value="1"/>
</dbReference>
<evidence type="ECO:0000313" key="3">
    <source>
        <dbReference type="EMBL" id="MDA2812658.1"/>
    </source>
</evidence>
<dbReference type="SUPFAM" id="SSF63380">
    <property type="entry name" value="Riboflavin synthase domain-like"/>
    <property type="match status" value="1"/>
</dbReference>
<organism evidence="3 4">
    <name type="scientific">Nocardiopsis endophytica</name>
    <dbReference type="NCBI Taxonomy" id="3018445"/>
    <lineage>
        <taxon>Bacteria</taxon>
        <taxon>Bacillati</taxon>
        <taxon>Actinomycetota</taxon>
        <taxon>Actinomycetes</taxon>
        <taxon>Streptosporangiales</taxon>
        <taxon>Nocardiopsidaceae</taxon>
        <taxon>Nocardiopsis</taxon>
    </lineage>
</organism>
<feature type="domain" description="FAD-binding FR-type" evidence="2">
    <location>
        <begin position="9"/>
        <end position="144"/>
    </location>
</feature>
<dbReference type="PROSITE" id="PS51384">
    <property type="entry name" value="FAD_FR"/>
    <property type="match status" value="1"/>
</dbReference>
<proteinExistence type="predicted"/>
<dbReference type="PANTHER" id="PTHR30157:SF0">
    <property type="entry name" value="NADPH-DEPENDENT FERRIC-CHELATE REDUCTASE"/>
    <property type="match status" value="1"/>
</dbReference>
<evidence type="ECO:0000256" key="1">
    <source>
        <dbReference type="SAM" id="MobiDB-lite"/>
    </source>
</evidence>
<dbReference type="Pfam" id="PF04954">
    <property type="entry name" value="SIP"/>
    <property type="match status" value="1"/>
</dbReference>
<dbReference type="PANTHER" id="PTHR30157">
    <property type="entry name" value="FERRIC REDUCTASE, NADPH-DEPENDENT"/>
    <property type="match status" value="1"/>
</dbReference>
<dbReference type="Gene3D" id="2.40.30.10">
    <property type="entry name" value="Translation factors"/>
    <property type="match status" value="1"/>
</dbReference>
<evidence type="ECO:0000313" key="4">
    <source>
        <dbReference type="Proteomes" id="UP001527866"/>
    </source>
</evidence>
<dbReference type="InterPro" id="IPR039374">
    <property type="entry name" value="SIP_fam"/>
</dbReference>
<protein>
    <submittedName>
        <fullName evidence="3">Siderophore-interacting protein</fullName>
    </submittedName>
</protein>